<evidence type="ECO:0000259" key="1">
    <source>
        <dbReference type="Pfam" id="PF01521"/>
    </source>
</evidence>
<dbReference type="Proteomes" id="UP000886339">
    <property type="component" value="Unassembled WGS sequence"/>
</dbReference>
<dbReference type="SUPFAM" id="SSF89360">
    <property type="entry name" value="HesB-like domain"/>
    <property type="match status" value="1"/>
</dbReference>
<dbReference type="GO" id="GO:0016226">
    <property type="term" value="P:iron-sulfur cluster assembly"/>
    <property type="evidence" value="ECO:0007669"/>
    <property type="project" value="InterPro"/>
</dbReference>
<dbReference type="NCBIfam" id="TIGR00049">
    <property type="entry name" value="iron-sulfur cluster assembly accessory protein"/>
    <property type="match status" value="1"/>
</dbReference>
<name>A0A831W9B2_9GAMM</name>
<evidence type="ECO:0000313" key="2">
    <source>
        <dbReference type="EMBL" id="HEC07773.1"/>
    </source>
</evidence>
<feature type="domain" description="Core" evidence="1">
    <location>
        <begin position="13"/>
        <end position="94"/>
    </location>
</feature>
<dbReference type="GO" id="GO:0005506">
    <property type="term" value="F:iron ion binding"/>
    <property type="evidence" value="ECO:0007669"/>
    <property type="project" value="TreeGrafter"/>
</dbReference>
<dbReference type="InterPro" id="IPR016092">
    <property type="entry name" value="ATAP"/>
</dbReference>
<dbReference type="InterPro" id="IPR035903">
    <property type="entry name" value="HesB-like_dom_sf"/>
</dbReference>
<protein>
    <submittedName>
        <fullName evidence="2">Iron-sulfur cluster assembly accessory protein</fullName>
    </submittedName>
</protein>
<dbReference type="InterPro" id="IPR000361">
    <property type="entry name" value="ATAP_core_dom"/>
</dbReference>
<dbReference type="Pfam" id="PF01521">
    <property type="entry name" value="Fe-S_biosyn"/>
    <property type="match status" value="1"/>
</dbReference>
<reference evidence="2" key="1">
    <citation type="journal article" date="2020" name="mSystems">
        <title>Genome- and Community-Level Interaction Insights into Carbon Utilization and Element Cycling Functions of Hydrothermarchaeota in Hydrothermal Sediment.</title>
        <authorList>
            <person name="Zhou Z."/>
            <person name="Liu Y."/>
            <person name="Xu W."/>
            <person name="Pan J."/>
            <person name="Luo Z.H."/>
            <person name="Li M."/>
        </authorList>
    </citation>
    <scope>NUCLEOTIDE SEQUENCE [LARGE SCALE GENOMIC DNA]</scope>
    <source>
        <strain evidence="2">HyVt-458</strain>
    </source>
</reference>
<organism evidence="2">
    <name type="scientific">Thiolapillus brandeum</name>
    <dbReference type="NCBI Taxonomy" id="1076588"/>
    <lineage>
        <taxon>Bacteria</taxon>
        <taxon>Pseudomonadati</taxon>
        <taxon>Pseudomonadota</taxon>
        <taxon>Gammaproteobacteria</taxon>
        <taxon>Chromatiales</taxon>
        <taxon>Sedimenticolaceae</taxon>
        <taxon>Thiolapillus</taxon>
    </lineage>
</organism>
<dbReference type="AlphaFoldDB" id="A0A831W9B2"/>
<gene>
    <name evidence="2" type="ORF">ENJ12_13035</name>
</gene>
<dbReference type="GO" id="GO:0051537">
    <property type="term" value="F:2 iron, 2 sulfur cluster binding"/>
    <property type="evidence" value="ECO:0007669"/>
    <property type="project" value="TreeGrafter"/>
</dbReference>
<dbReference type="PANTHER" id="PTHR43011">
    <property type="entry name" value="IRON-SULFUR CLUSTER ASSEMBLY 2 HOMOLOG, MITOCHONDRIAL"/>
    <property type="match status" value="1"/>
</dbReference>
<accession>A0A831W9B2</accession>
<dbReference type="EMBL" id="DRLF01000452">
    <property type="protein sequence ID" value="HEC07773.1"/>
    <property type="molecule type" value="Genomic_DNA"/>
</dbReference>
<dbReference type="GO" id="GO:0051539">
    <property type="term" value="F:4 iron, 4 sulfur cluster binding"/>
    <property type="evidence" value="ECO:0007669"/>
    <property type="project" value="TreeGrafter"/>
</dbReference>
<sequence>MTANVNQLSDEDLTLTETAQQKMQELAGQVEENIEGVRVYATPGGCSGVNFGMTFTDQLSGEDNVREYDGFKLIVDNGTMGYLKGVEIDFVANDGEDARFVFNNLQPVGGSGCGTCGSNTGGGCG</sequence>
<dbReference type="PANTHER" id="PTHR43011:SF1">
    <property type="entry name" value="IRON-SULFUR CLUSTER ASSEMBLY 2 HOMOLOG, MITOCHONDRIAL"/>
    <property type="match status" value="1"/>
</dbReference>
<comment type="caution">
    <text evidence="2">The sequence shown here is derived from an EMBL/GenBank/DDBJ whole genome shotgun (WGS) entry which is preliminary data.</text>
</comment>
<dbReference type="Gene3D" id="2.60.300.12">
    <property type="entry name" value="HesB-like domain"/>
    <property type="match status" value="1"/>
</dbReference>
<proteinExistence type="predicted"/>